<dbReference type="RefSeq" id="WP_269944022.1">
    <property type="nucleotide sequence ID" value="NZ_JAKMUT010000001.1"/>
</dbReference>
<keyword evidence="4" id="KW-0788">Thiol protease</keyword>
<evidence type="ECO:0000256" key="1">
    <source>
        <dbReference type="ARBA" id="ARBA00007074"/>
    </source>
</evidence>
<evidence type="ECO:0000259" key="7">
    <source>
        <dbReference type="PROSITE" id="PS51935"/>
    </source>
</evidence>
<dbReference type="PANTHER" id="PTHR47359:SF3">
    <property type="entry name" value="NLP_P60 DOMAIN-CONTAINING PROTEIN-RELATED"/>
    <property type="match status" value="1"/>
</dbReference>
<dbReference type="InterPro" id="IPR038765">
    <property type="entry name" value="Papain-like_cys_pep_sf"/>
</dbReference>
<evidence type="ECO:0000313" key="8">
    <source>
        <dbReference type="EMBL" id="MCZ9288900.1"/>
    </source>
</evidence>
<gene>
    <name evidence="8" type="ORF">L8V00_01555</name>
</gene>
<comment type="similarity">
    <text evidence="1">Belongs to the peptidase C40 family.</text>
</comment>
<evidence type="ECO:0000256" key="5">
    <source>
        <dbReference type="SAM" id="Coils"/>
    </source>
</evidence>
<sequence length="306" mass="31198">MLDIASLVAPLAAAIPSPFSPGLSASVSGVRGLQDLGNLAASALQGRAGDNVHGSLDSVAKVVSQALGAGGALDKLAGQAAQAVERAIGDLSVIFDDCVREVGQAVATSGMAGPLGLVNGLGAAMPVVLRHVGRAEDRMHTLEEELRGLTLDVHEVKKEQIPERLPARNPDTAEVAAPASQDSNSAPGAPTDQAHKAVAAAKTALGTPYQWGGTVPGKGLDCSGLVQWAYQQAGVDLPRTASAQAVGPQIPRAEVQAGDLAVWDGHVAMIVDGGNMIEAGDPVQINPIRQDNIGMPFKGFYRPTAA</sequence>
<dbReference type="InterPro" id="IPR051794">
    <property type="entry name" value="PG_Endopeptidase_C40"/>
</dbReference>
<dbReference type="PANTHER" id="PTHR47359">
    <property type="entry name" value="PEPTIDOGLYCAN DL-ENDOPEPTIDASE CWLO"/>
    <property type="match status" value="1"/>
</dbReference>
<feature type="coiled-coil region" evidence="5">
    <location>
        <begin position="132"/>
        <end position="159"/>
    </location>
</feature>
<evidence type="ECO:0000313" key="9">
    <source>
        <dbReference type="Proteomes" id="UP001146469"/>
    </source>
</evidence>
<dbReference type="InterPro" id="IPR000064">
    <property type="entry name" value="NLP_P60_dom"/>
</dbReference>
<organism evidence="8 9">
    <name type="scientific">Corynebacterium evansiae</name>
    <dbReference type="NCBI Taxonomy" id="2913499"/>
    <lineage>
        <taxon>Bacteria</taxon>
        <taxon>Bacillati</taxon>
        <taxon>Actinomycetota</taxon>
        <taxon>Actinomycetes</taxon>
        <taxon>Mycobacteriales</taxon>
        <taxon>Corynebacteriaceae</taxon>
        <taxon>Corynebacterium</taxon>
    </lineage>
</organism>
<keyword evidence="2" id="KW-0645">Protease</keyword>
<evidence type="ECO:0000256" key="4">
    <source>
        <dbReference type="ARBA" id="ARBA00022807"/>
    </source>
</evidence>
<dbReference type="EMBL" id="JAKMUT010000001">
    <property type="protein sequence ID" value="MCZ9288900.1"/>
    <property type="molecule type" value="Genomic_DNA"/>
</dbReference>
<keyword evidence="5" id="KW-0175">Coiled coil</keyword>
<dbReference type="SUPFAM" id="SSF54001">
    <property type="entry name" value="Cysteine proteinases"/>
    <property type="match status" value="1"/>
</dbReference>
<dbReference type="Pfam" id="PF00877">
    <property type="entry name" value="NLPC_P60"/>
    <property type="match status" value="1"/>
</dbReference>
<evidence type="ECO:0000256" key="6">
    <source>
        <dbReference type="SAM" id="MobiDB-lite"/>
    </source>
</evidence>
<feature type="region of interest" description="Disordered" evidence="6">
    <location>
        <begin position="161"/>
        <end position="195"/>
    </location>
</feature>
<protein>
    <submittedName>
        <fullName evidence="8">C40 family peptidase</fullName>
    </submittedName>
</protein>
<proteinExistence type="inferred from homology"/>
<dbReference type="Proteomes" id="UP001146469">
    <property type="component" value="Unassembled WGS sequence"/>
</dbReference>
<dbReference type="PROSITE" id="PS51935">
    <property type="entry name" value="NLPC_P60"/>
    <property type="match status" value="1"/>
</dbReference>
<keyword evidence="9" id="KW-1185">Reference proteome</keyword>
<keyword evidence="3" id="KW-0378">Hydrolase</keyword>
<dbReference type="GO" id="GO:0006508">
    <property type="term" value="P:proteolysis"/>
    <property type="evidence" value="ECO:0007669"/>
    <property type="project" value="UniProtKB-KW"/>
</dbReference>
<dbReference type="Gene3D" id="3.90.1720.10">
    <property type="entry name" value="endopeptidase domain like (from Nostoc punctiforme)"/>
    <property type="match status" value="1"/>
</dbReference>
<reference evidence="8" key="1">
    <citation type="submission" date="2022-02" db="EMBL/GenBank/DDBJ databases">
        <title>Corynebacterium sp. from urogenital microbiome.</title>
        <authorList>
            <person name="Cappelli E.A."/>
            <person name="Ribeiro T.G."/>
            <person name="Peixe L."/>
        </authorList>
    </citation>
    <scope>NUCLEOTIDE SEQUENCE</scope>
    <source>
        <strain evidence="8">C8Ua_174</strain>
    </source>
</reference>
<evidence type="ECO:0000256" key="3">
    <source>
        <dbReference type="ARBA" id="ARBA00022801"/>
    </source>
</evidence>
<dbReference type="AlphaFoldDB" id="A0A9X3LJ95"/>
<evidence type="ECO:0000256" key="2">
    <source>
        <dbReference type="ARBA" id="ARBA00022670"/>
    </source>
</evidence>
<dbReference type="GO" id="GO:0008234">
    <property type="term" value="F:cysteine-type peptidase activity"/>
    <property type="evidence" value="ECO:0007669"/>
    <property type="project" value="UniProtKB-KW"/>
</dbReference>
<feature type="domain" description="NlpC/P60" evidence="7">
    <location>
        <begin position="191"/>
        <end position="306"/>
    </location>
</feature>
<accession>A0A9X3LJ95</accession>
<comment type="caution">
    <text evidence="8">The sequence shown here is derived from an EMBL/GenBank/DDBJ whole genome shotgun (WGS) entry which is preliminary data.</text>
</comment>
<name>A0A9X3LJ95_9CORY</name>